<reference evidence="1 2" key="1">
    <citation type="journal article" date="2016" name="Mol. Biol. Evol.">
        <title>Comparative Genomics of Early-Diverging Mushroom-Forming Fungi Provides Insights into the Origins of Lignocellulose Decay Capabilities.</title>
        <authorList>
            <person name="Nagy L.G."/>
            <person name="Riley R."/>
            <person name="Tritt A."/>
            <person name="Adam C."/>
            <person name="Daum C."/>
            <person name="Floudas D."/>
            <person name="Sun H."/>
            <person name="Yadav J.S."/>
            <person name="Pangilinan J."/>
            <person name="Larsson K.H."/>
            <person name="Matsuura K."/>
            <person name="Barry K."/>
            <person name="Labutti K."/>
            <person name="Kuo R."/>
            <person name="Ohm R.A."/>
            <person name="Bhattacharya S.S."/>
            <person name="Shirouzu T."/>
            <person name="Yoshinaga Y."/>
            <person name="Martin F.M."/>
            <person name="Grigoriev I.V."/>
            <person name="Hibbett D.S."/>
        </authorList>
    </citation>
    <scope>NUCLEOTIDE SEQUENCE [LARGE SCALE GENOMIC DNA]</scope>
    <source>
        <strain evidence="1 2">HHB12029</strain>
    </source>
</reference>
<dbReference type="Proteomes" id="UP000077266">
    <property type="component" value="Unassembled WGS sequence"/>
</dbReference>
<dbReference type="EMBL" id="KV426368">
    <property type="protein sequence ID" value="KZV81789.1"/>
    <property type="molecule type" value="Genomic_DNA"/>
</dbReference>
<evidence type="ECO:0000313" key="2">
    <source>
        <dbReference type="Proteomes" id="UP000077266"/>
    </source>
</evidence>
<organism evidence="1 2">
    <name type="scientific">Exidia glandulosa HHB12029</name>
    <dbReference type="NCBI Taxonomy" id="1314781"/>
    <lineage>
        <taxon>Eukaryota</taxon>
        <taxon>Fungi</taxon>
        <taxon>Dikarya</taxon>
        <taxon>Basidiomycota</taxon>
        <taxon>Agaricomycotina</taxon>
        <taxon>Agaricomycetes</taxon>
        <taxon>Auriculariales</taxon>
        <taxon>Exidiaceae</taxon>
        <taxon>Exidia</taxon>
    </lineage>
</organism>
<dbReference type="AlphaFoldDB" id="A0A165ZDW7"/>
<name>A0A165ZDW7_EXIGL</name>
<protein>
    <submittedName>
        <fullName evidence="1">Uncharacterized protein</fullName>
    </submittedName>
</protein>
<dbReference type="OrthoDB" id="102511at2759"/>
<proteinExistence type="predicted"/>
<dbReference type="InParanoid" id="A0A165ZDW7"/>
<gene>
    <name evidence="1" type="ORF">EXIGLDRAFT_364554</name>
</gene>
<evidence type="ECO:0000313" key="1">
    <source>
        <dbReference type="EMBL" id="KZV81789.1"/>
    </source>
</evidence>
<keyword evidence="2" id="KW-1185">Reference proteome</keyword>
<sequence>MATCSVGGRQGSAQTTSSTAISPISPFYFTESLSVLRCYIPLLRAKEDADDPLHDVAAQFLDKVPPSLPRFPRLDCASSSASLVIPSLPLHRRPFASKSPTFNTRTHTQNTSAFPAYSSTSRSRTSGFCILLHYYASKRNATKHMYILFSLAW</sequence>
<accession>A0A165ZDW7</accession>